<dbReference type="EMBL" id="FXWK01000001">
    <property type="protein sequence ID" value="SMQ64622.1"/>
    <property type="molecule type" value="Genomic_DNA"/>
</dbReference>
<evidence type="ECO:0000313" key="2">
    <source>
        <dbReference type="EMBL" id="SMQ64622.1"/>
    </source>
</evidence>
<dbReference type="InterPro" id="IPR009560">
    <property type="entry name" value="DUF1176"/>
</dbReference>
<evidence type="ECO:0000313" key="3">
    <source>
        <dbReference type="Proteomes" id="UP000194474"/>
    </source>
</evidence>
<feature type="signal peptide" evidence="1">
    <location>
        <begin position="1"/>
        <end position="20"/>
    </location>
</feature>
<keyword evidence="1" id="KW-0732">Signal</keyword>
<name>A0A1Y6EVU6_9HYPH</name>
<protein>
    <submittedName>
        <fullName evidence="2">Uncharacterized protein</fullName>
    </submittedName>
</protein>
<feature type="chain" id="PRO_5012734938" evidence="1">
    <location>
        <begin position="21"/>
        <end position="202"/>
    </location>
</feature>
<sequence>MIRPLLCLPLLAVLVSPALAQDASMEKRVMKLHALAGGDWCEPDAQPYDPEDAFRSWTFTYQPSWDENAEPEEVTLFRVWCMSGAYNVNHAYYILTDFNGLMPLSFATPTYKTEYGEADDGDAPLESLKVTGMGTSNFLVNSEFDPDSKTITAHSLWRGIGDASSTGWWVFDQGDFSLQQYDIDASYDGEANPETVVDYREG</sequence>
<reference evidence="3" key="1">
    <citation type="submission" date="2017-04" db="EMBL/GenBank/DDBJ databases">
        <authorList>
            <person name="Varghese N."/>
            <person name="Submissions S."/>
        </authorList>
    </citation>
    <scope>NUCLEOTIDE SEQUENCE [LARGE SCALE GENOMIC DNA]</scope>
</reference>
<dbReference type="Proteomes" id="UP000194474">
    <property type="component" value="Unassembled WGS sequence"/>
</dbReference>
<gene>
    <name evidence="2" type="ORF">SAMN06295905_1019</name>
</gene>
<dbReference type="Pfam" id="PF06674">
    <property type="entry name" value="DUF1176"/>
    <property type="match status" value="1"/>
</dbReference>
<dbReference type="AlphaFoldDB" id="A0A1Y6EVU6"/>
<dbReference type="RefSeq" id="WP_170926358.1">
    <property type="nucleotide sequence ID" value="NZ_FXWK01000001.1"/>
</dbReference>
<evidence type="ECO:0000256" key="1">
    <source>
        <dbReference type="SAM" id="SignalP"/>
    </source>
</evidence>
<keyword evidence="3" id="KW-1185">Reference proteome</keyword>
<proteinExistence type="predicted"/>
<organism evidence="2 3">
    <name type="scientific">Devosia lucknowensis</name>
    <dbReference type="NCBI Taxonomy" id="1096929"/>
    <lineage>
        <taxon>Bacteria</taxon>
        <taxon>Pseudomonadati</taxon>
        <taxon>Pseudomonadota</taxon>
        <taxon>Alphaproteobacteria</taxon>
        <taxon>Hyphomicrobiales</taxon>
        <taxon>Devosiaceae</taxon>
        <taxon>Devosia</taxon>
    </lineage>
</organism>
<accession>A0A1Y6EVU6</accession>